<evidence type="ECO:0000313" key="3">
    <source>
        <dbReference type="EMBL" id="RBQ17222.1"/>
    </source>
</evidence>
<gene>
    <name evidence="3" type="ORF">DP939_25075</name>
</gene>
<keyword evidence="4" id="KW-1185">Reference proteome</keyword>
<evidence type="ECO:0000259" key="2">
    <source>
        <dbReference type="Pfam" id="PF14028"/>
    </source>
</evidence>
<dbReference type="OrthoDB" id="1273722at2"/>
<protein>
    <submittedName>
        <fullName evidence="3">Lantibiotic dehydratase</fullName>
    </submittedName>
</protein>
<dbReference type="InterPro" id="IPR006827">
    <property type="entry name" value="Lant_deHydtase_N"/>
</dbReference>
<feature type="domain" description="Thiopeptide-type bacteriocin biosynthesis" evidence="2">
    <location>
        <begin position="758"/>
        <end position="1010"/>
    </location>
</feature>
<proteinExistence type="predicted"/>
<feature type="domain" description="Lantibiotic dehydratase N-terminal" evidence="1">
    <location>
        <begin position="48"/>
        <end position="692"/>
    </location>
</feature>
<dbReference type="NCBIfam" id="TIGR03891">
    <property type="entry name" value="thiopep_ocin"/>
    <property type="match status" value="1"/>
</dbReference>
<sequence length="1025" mass="110307">MYEHAQAVLLRAATWPPYRSLPPWPDVTGPSADQASWAGWLGRIWRIPAFAAALQQASPHLAQRIGVMLEGRPLSDADARRVMLSTLRYLLRAQTRATPFGLFAGIAPARITPARGPCARIGAAHQVVPRVRTAWLSAVIDQLEGTPALLRRLPVVAADLLFERDGQIVLEHRSHSDPDGAPAHLSVRATDPVRAVLHLARRPVPAAHLLDRLAARFPTAAGSVIDTLLARLVGERILLTSLRPPSTATDPLGHVLAELDAVNAGTVREAAATINRLREVADRLCDPLPAAHPAGLQQAMTPAATPMRALYPGTPPLALDTRLDADVALPAAVAREAAAAAGVLVRLAGRSALSSGWIDWHERFLERYGPHALVGVHDAVDADVGLGYPAGYLGAPAPRRAAPTDRDIALLALAQRAVLDGRHEIALDDELIDRLSTTGPHAPYQPSTALTIRLDAPSAQVVAAGDYTLTVLAVSRHAATTIGRFLRLLEGEDLRQAARLCADAPTVTRDALTVQISASPLHTSSGDVACAPQACRHLLPIGEHHGGDQMLTVADLAITADKHRLYLLSRTLGRVVEPLVLNAVNPAGLHPLVRFLMEAPAALATPCTGFDWGPAAALPFLPALRHGRTIICPARWHLTAADLPGPHALWPDWDNALAAWRAKTGMPTRVYLGQGDRRIILDLGEPSHRALLRAHLRTCDPAALVPAPAPDAAGWIAGHAHELVLPLKSTAEPTSPPGRTRDIDGRSHGHLPGQGGHLYLKLYGHPDRQTAILLRHLPHLTQRLHPSTGPLAWWFLRYHDPDAHLRIRMTVPPHALAAASHAITTWSDQLRRRGLLGRLQWDTYYPETARFGGVAAMEAAEAYFAADSAAVLAQLAACTTAPKRPDARALTAAGLLDLAIALIGDTAEAMRWLIDHTRPDSHAPDRALYDQALALADPDHRHDLAADPGWHPVLTGWQQRRTAAAAYRRALRHAEVSAPDLLPDLLHLNHVRMAGTSPAGERACLHLARATAVRWIAARTPRRSP</sequence>
<accession>A0A366LVK7</accession>
<dbReference type="Pfam" id="PF14028">
    <property type="entry name" value="Lant_dehydr_C"/>
    <property type="match status" value="1"/>
</dbReference>
<organism evidence="3 4">
    <name type="scientific">Spongiactinospora rosea</name>
    <dbReference type="NCBI Taxonomy" id="2248750"/>
    <lineage>
        <taxon>Bacteria</taxon>
        <taxon>Bacillati</taxon>
        <taxon>Actinomycetota</taxon>
        <taxon>Actinomycetes</taxon>
        <taxon>Streptosporangiales</taxon>
        <taxon>Streptosporangiaceae</taxon>
        <taxon>Spongiactinospora</taxon>
    </lineage>
</organism>
<evidence type="ECO:0000313" key="4">
    <source>
        <dbReference type="Proteomes" id="UP000253303"/>
    </source>
</evidence>
<evidence type="ECO:0000259" key="1">
    <source>
        <dbReference type="Pfam" id="PF04738"/>
    </source>
</evidence>
<dbReference type="EMBL" id="QMEY01000012">
    <property type="protein sequence ID" value="RBQ17222.1"/>
    <property type="molecule type" value="Genomic_DNA"/>
</dbReference>
<reference evidence="3 4" key="1">
    <citation type="submission" date="2018-06" db="EMBL/GenBank/DDBJ databases">
        <title>Sphaerisporangium craniellae sp. nov., isolated from a marine sponge in the South China Sea.</title>
        <authorList>
            <person name="Li L."/>
        </authorList>
    </citation>
    <scope>NUCLEOTIDE SEQUENCE [LARGE SCALE GENOMIC DNA]</scope>
    <source>
        <strain evidence="3 4">LHW63015</strain>
    </source>
</reference>
<name>A0A366LVK7_9ACTN</name>
<dbReference type="Proteomes" id="UP000253303">
    <property type="component" value="Unassembled WGS sequence"/>
</dbReference>
<comment type="caution">
    <text evidence="3">The sequence shown here is derived from an EMBL/GenBank/DDBJ whole genome shotgun (WGS) entry which is preliminary data.</text>
</comment>
<dbReference type="AlphaFoldDB" id="A0A366LVK7"/>
<dbReference type="InterPro" id="IPR023809">
    <property type="entry name" value="Thiopep_bacteriocin_synth_dom"/>
</dbReference>
<dbReference type="Pfam" id="PF04738">
    <property type="entry name" value="Lant_dehydr_N"/>
    <property type="match status" value="1"/>
</dbReference>